<comment type="caution">
    <text evidence="1">The sequence shown here is derived from an EMBL/GenBank/DDBJ whole genome shotgun (WGS) entry which is preliminary data.</text>
</comment>
<dbReference type="EMBL" id="WWSH01000012">
    <property type="protein sequence ID" value="MZK11214.1"/>
    <property type="molecule type" value="Genomic_DNA"/>
</dbReference>
<reference evidence="1 2" key="1">
    <citation type="journal article" date="2019" name="Nat. Med.">
        <title>A library of human gut bacterial isolates paired with longitudinal multiomics data enables mechanistic microbiome research.</title>
        <authorList>
            <person name="Poyet M."/>
            <person name="Groussin M."/>
            <person name="Gibbons S.M."/>
            <person name="Avila-Pacheco J."/>
            <person name="Jiang X."/>
            <person name="Kearney S.M."/>
            <person name="Perrotta A.R."/>
            <person name="Berdy B."/>
            <person name="Zhao S."/>
            <person name="Lieberman T.D."/>
            <person name="Swanson P.K."/>
            <person name="Smith M."/>
            <person name="Roesemann S."/>
            <person name="Alexander J.E."/>
            <person name="Rich S.A."/>
            <person name="Livny J."/>
            <person name="Vlamakis H."/>
            <person name="Clish C."/>
            <person name="Bullock K."/>
            <person name="Deik A."/>
            <person name="Scott J."/>
            <person name="Pierce K.A."/>
            <person name="Xavier R.J."/>
            <person name="Alm E.J."/>
        </authorList>
    </citation>
    <scope>NUCLEOTIDE SEQUENCE [LARGE SCALE GENOMIC DNA]</scope>
    <source>
        <strain evidence="1 2">BIOML-A1</strain>
    </source>
</reference>
<organism evidence="1 2">
    <name type="scientific">Dorea longicatena</name>
    <dbReference type="NCBI Taxonomy" id="88431"/>
    <lineage>
        <taxon>Bacteria</taxon>
        <taxon>Bacillati</taxon>
        <taxon>Bacillota</taxon>
        <taxon>Clostridia</taxon>
        <taxon>Lachnospirales</taxon>
        <taxon>Lachnospiraceae</taxon>
        <taxon>Dorea</taxon>
    </lineage>
</organism>
<evidence type="ECO:0000313" key="2">
    <source>
        <dbReference type="Proteomes" id="UP000449249"/>
    </source>
</evidence>
<dbReference type="Proteomes" id="UP000449249">
    <property type="component" value="Unassembled WGS sequence"/>
</dbReference>
<evidence type="ECO:0000313" key="1">
    <source>
        <dbReference type="EMBL" id="MZK11214.1"/>
    </source>
</evidence>
<sequence length="52" mass="5804">MKFQLRDEAPIGKLLESLGVIAEQWGESDPLDMDENLVHEETAFVKSDTISA</sequence>
<proteinExistence type="predicted"/>
<dbReference type="RefSeq" id="WP_155203109.1">
    <property type="nucleotide sequence ID" value="NZ_WWSF01000013.1"/>
</dbReference>
<name>A0A6N9JYH6_9FIRM</name>
<accession>A0A6N9JYH6</accession>
<protein>
    <submittedName>
        <fullName evidence="1">Uncharacterized protein</fullName>
    </submittedName>
</protein>
<gene>
    <name evidence="1" type="ORF">GT576_12920</name>
</gene>
<dbReference type="AlphaFoldDB" id="A0A6N9JYH6"/>